<evidence type="ECO:0000313" key="1">
    <source>
        <dbReference type="EMBL" id="KAK9032359.1"/>
    </source>
</evidence>
<dbReference type="EMBL" id="JBBPBN010000009">
    <property type="protein sequence ID" value="KAK9032359.1"/>
    <property type="molecule type" value="Genomic_DNA"/>
</dbReference>
<gene>
    <name evidence="1" type="ORF">V6N11_056630</name>
</gene>
<keyword evidence="2" id="KW-1185">Reference proteome</keyword>
<accession>A0ABR2T508</accession>
<protein>
    <submittedName>
        <fullName evidence="1">Uncharacterized protein</fullName>
    </submittedName>
</protein>
<reference evidence="1 2" key="1">
    <citation type="journal article" date="2024" name="G3 (Bethesda)">
        <title>Genome assembly of Hibiscus sabdariffa L. provides insights into metabolisms of medicinal natural products.</title>
        <authorList>
            <person name="Kim T."/>
        </authorList>
    </citation>
    <scope>NUCLEOTIDE SEQUENCE [LARGE SCALE GENOMIC DNA]</scope>
    <source>
        <strain evidence="1">TK-2024</strain>
        <tissue evidence="1">Old leaves</tissue>
    </source>
</reference>
<dbReference type="Proteomes" id="UP001396334">
    <property type="component" value="Unassembled WGS sequence"/>
</dbReference>
<organism evidence="1 2">
    <name type="scientific">Hibiscus sabdariffa</name>
    <name type="common">roselle</name>
    <dbReference type="NCBI Taxonomy" id="183260"/>
    <lineage>
        <taxon>Eukaryota</taxon>
        <taxon>Viridiplantae</taxon>
        <taxon>Streptophyta</taxon>
        <taxon>Embryophyta</taxon>
        <taxon>Tracheophyta</taxon>
        <taxon>Spermatophyta</taxon>
        <taxon>Magnoliopsida</taxon>
        <taxon>eudicotyledons</taxon>
        <taxon>Gunneridae</taxon>
        <taxon>Pentapetalae</taxon>
        <taxon>rosids</taxon>
        <taxon>malvids</taxon>
        <taxon>Malvales</taxon>
        <taxon>Malvaceae</taxon>
        <taxon>Malvoideae</taxon>
        <taxon>Hibiscus</taxon>
    </lineage>
</organism>
<name>A0ABR2T508_9ROSI</name>
<proteinExistence type="predicted"/>
<comment type="caution">
    <text evidence="1">The sequence shown here is derived from an EMBL/GenBank/DDBJ whole genome shotgun (WGS) entry which is preliminary data.</text>
</comment>
<evidence type="ECO:0000313" key="2">
    <source>
        <dbReference type="Proteomes" id="UP001396334"/>
    </source>
</evidence>
<sequence>MNPTHSHSLSLTPIPKSNREALISSITAPSHLSLHHPSVARRCRPSPAVCRSLELLQPPNPTRNTKWIEVGWICRGEYDSLPLSAIKNGLWIMLRRSFL</sequence>